<organism evidence="7 8">
    <name type="scientific">Candidatus Corynebacterium gallistercoris</name>
    <dbReference type="NCBI Taxonomy" id="2838530"/>
    <lineage>
        <taxon>Bacteria</taxon>
        <taxon>Bacillati</taxon>
        <taxon>Actinomycetota</taxon>
        <taxon>Actinomycetes</taxon>
        <taxon>Mycobacteriales</taxon>
        <taxon>Corynebacteriaceae</taxon>
        <taxon>Corynebacterium</taxon>
    </lineage>
</organism>
<dbReference type="Pfam" id="PF07730">
    <property type="entry name" value="HisKA_3"/>
    <property type="match status" value="1"/>
</dbReference>
<reference evidence="7" key="2">
    <citation type="submission" date="2021-04" db="EMBL/GenBank/DDBJ databases">
        <authorList>
            <person name="Gilroy R."/>
        </authorList>
    </citation>
    <scope>NUCLEOTIDE SEQUENCE</scope>
    <source>
        <strain evidence="7">4376</strain>
    </source>
</reference>
<sequence length="319" mass="34900">MIERLYAAPWLLFLAFPLSSLWGGQMRAATIAYVAFAVVYLYAFGKPARWIYLAALAACAVPILVVQGSMSASLLPFFVAHLIFCWPPRKALFMIACLYSTSTAALIIFDPEALRYLWAPALVVPVLITFIGYISNREDSRQQLRHELDLAHQRETIARDVHDLLGHSLTVINLKAQVAQRTADPSLKEELASIAELAREGLRQVRSTVTELREPSLASELASAKRALHAAGIQAEVPHMEAHPFSSLFAWVLREAVTNVIRHANATTCTVEITDNSLTVRDDGPGITASPGNGLRGMRRRVEAAGGTLTLGNGVEVTM</sequence>
<dbReference type="InterPro" id="IPR011712">
    <property type="entry name" value="Sig_transdc_His_kin_sub3_dim/P"/>
</dbReference>
<evidence type="ECO:0000313" key="8">
    <source>
        <dbReference type="Proteomes" id="UP000824189"/>
    </source>
</evidence>
<dbReference type="InterPro" id="IPR036890">
    <property type="entry name" value="HATPase_C_sf"/>
</dbReference>
<dbReference type="PANTHER" id="PTHR24421">
    <property type="entry name" value="NITRATE/NITRITE SENSOR PROTEIN NARX-RELATED"/>
    <property type="match status" value="1"/>
</dbReference>
<keyword evidence="4" id="KW-1133">Transmembrane helix</keyword>
<dbReference type="PANTHER" id="PTHR24421:SF63">
    <property type="entry name" value="SENSOR HISTIDINE KINASE DESK"/>
    <property type="match status" value="1"/>
</dbReference>
<evidence type="ECO:0000313" key="7">
    <source>
        <dbReference type="EMBL" id="HIW95405.1"/>
    </source>
</evidence>
<feature type="domain" description="Histidine kinase/HSP90-like ATPase" evidence="5">
    <location>
        <begin position="252"/>
        <end position="317"/>
    </location>
</feature>
<accession>A0A9D1RXN0</accession>
<keyword evidence="2 7" id="KW-0418">Kinase</keyword>
<dbReference type="GO" id="GO:0000155">
    <property type="term" value="F:phosphorelay sensor kinase activity"/>
    <property type="evidence" value="ECO:0007669"/>
    <property type="project" value="InterPro"/>
</dbReference>
<dbReference type="Gene3D" id="1.20.5.1930">
    <property type="match status" value="1"/>
</dbReference>
<evidence type="ECO:0000259" key="5">
    <source>
        <dbReference type="Pfam" id="PF02518"/>
    </source>
</evidence>
<evidence type="ECO:0000256" key="4">
    <source>
        <dbReference type="SAM" id="Phobius"/>
    </source>
</evidence>
<dbReference type="Proteomes" id="UP000824189">
    <property type="component" value="Unassembled WGS sequence"/>
</dbReference>
<dbReference type="AlphaFoldDB" id="A0A9D1RXN0"/>
<dbReference type="GO" id="GO:0046983">
    <property type="term" value="F:protein dimerization activity"/>
    <property type="evidence" value="ECO:0007669"/>
    <property type="project" value="InterPro"/>
</dbReference>
<feature type="transmembrane region" description="Helical" evidence="4">
    <location>
        <begin position="6"/>
        <end position="23"/>
    </location>
</feature>
<dbReference type="InterPro" id="IPR050482">
    <property type="entry name" value="Sensor_HK_TwoCompSys"/>
</dbReference>
<dbReference type="SUPFAM" id="SSF55874">
    <property type="entry name" value="ATPase domain of HSP90 chaperone/DNA topoisomerase II/histidine kinase"/>
    <property type="match status" value="1"/>
</dbReference>
<dbReference type="InterPro" id="IPR003594">
    <property type="entry name" value="HATPase_dom"/>
</dbReference>
<feature type="transmembrane region" description="Helical" evidence="4">
    <location>
        <begin position="115"/>
        <end position="135"/>
    </location>
</feature>
<keyword evidence="4" id="KW-0472">Membrane</keyword>
<feature type="domain" description="Signal transduction histidine kinase subgroup 3 dimerisation and phosphoacceptor" evidence="6">
    <location>
        <begin position="154"/>
        <end position="216"/>
    </location>
</feature>
<feature type="transmembrane region" description="Helical" evidence="4">
    <location>
        <begin position="28"/>
        <end position="45"/>
    </location>
</feature>
<dbReference type="Gene3D" id="3.30.565.10">
    <property type="entry name" value="Histidine kinase-like ATPase, C-terminal domain"/>
    <property type="match status" value="1"/>
</dbReference>
<feature type="transmembrane region" description="Helical" evidence="4">
    <location>
        <begin position="91"/>
        <end position="109"/>
    </location>
</feature>
<comment type="caution">
    <text evidence="7">The sequence shown here is derived from an EMBL/GenBank/DDBJ whole genome shotgun (WGS) entry which is preliminary data.</text>
</comment>
<dbReference type="Pfam" id="PF02518">
    <property type="entry name" value="HATPase_c"/>
    <property type="match status" value="1"/>
</dbReference>
<evidence type="ECO:0000256" key="1">
    <source>
        <dbReference type="ARBA" id="ARBA00022679"/>
    </source>
</evidence>
<keyword evidence="4" id="KW-0812">Transmembrane</keyword>
<reference evidence="7" key="1">
    <citation type="journal article" date="2021" name="PeerJ">
        <title>Extensive microbial diversity within the chicken gut microbiome revealed by metagenomics and culture.</title>
        <authorList>
            <person name="Gilroy R."/>
            <person name="Ravi A."/>
            <person name="Getino M."/>
            <person name="Pursley I."/>
            <person name="Horton D.L."/>
            <person name="Alikhan N.F."/>
            <person name="Baker D."/>
            <person name="Gharbi K."/>
            <person name="Hall N."/>
            <person name="Watson M."/>
            <person name="Adriaenssens E.M."/>
            <person name="Foster-Nyarko E."/>
            <person name="Jarju S."/>
            <person name="Secka A."/>
            <person name="Antonio M."/>
            <person name="Oren A."/>
            <person name="Chaudhuri R.R."/>
            <person name="La Ragione R."/>
            <person name="Hildebrand F."/>
            <person name="Pallen M.J."/>
        </authorList>
    </citation>
    <scope>NUCLEOTIDE SEQUENCE</scope>
    <source>
        <strain evidence="7">4376</strain>
    </source>
</reference>
<name>A0A9D1RXN0_9CORY</name>
<gene>
    <name evidence="7" type="ORF">H9867_02790</name>
</gene>
<evidence type="ECO:0000256" key="3">
    <source>
        <dbReference type="ARBA" id="ARBA00023012"/>
    </source>
</evidence>
<dbReference type="CDD" id="cd16917">
    <property type="entry name" value="HATPase_UhpB-NarQ-NarX-like"/>
    <property type="match status" value="1"/>
</dbReference>
<dbReference type="GO" id="GO:0016020">
    <property type="term" value="C:membrane"/>
    <property type="evidence" value="ECO:0007669"/>
    <property type="project" value="InterPro"/>
</dbReference>
<keyword evidence="1" id="KW-0808">Transferase</keyword>
<keyword evidence="3" id="KW-0902">Two-component regulatory system</keyword>
<proteinExistence type="predicted"/>
<feature type="transmembrane region" description="Helical" evidence="4">
    <location>
        <begin position="51"/>
        <end position="79"/>
    </location>
</feature>
<evidence type="ECO:0000259" key="6">
    <source>
        <dbReference type="Pfam" id="PF07730"/>
    </source>
</evidence>
<evidence type="ECO:0000256" key="2">
    <source>
        <dbReference type="ARBA" id="ARBA00022777"/>
    </source>
</evidence>
<protein>
    <submittedName>
        <fullName evidence="7">Sensor histidine kinase</fullName>
    </submittedName>
</protein>
<dbReference type="EMBL" id="DXFZ01000035">
    <property type="protein sequence ID" value="HIW95405.1"/>
    <property type="molecule type" value="Genomic_DNA"/>
</dbReference>